<evidence type="ECO:0000313" key="1">
    <source>
        <dbReference type="EMBL" id="KAK4438250.1"/>
    </source>
</evidence>
<accession>A0AAE1YX63</accession>
<organism evidence="1 2">
    <name type="scientific">Sesamum alatum</name>
    <dbReference type="NCBI Taxonomy" id="300844"/>
    <lineage>
        <taxon>Eukaryota</taxon>
        <taxon>Viridiplantae</taxon>
        <taxon>Streptophyta</taxon>
        <taxon>Embryophyta</taxon>
        <taxon>Tracheophyta</taxon>
        <taxon>Spermatophyta</taxon>
        <taxon>Magnoliopsida</taxon>
        <taxon>eudicotyledons</taxon>
        <taxon>Gunneridae</taxon>
        <taxon>Pentapetalae</taxon>
        <taxon>asterids</taxon>
        <taxon>lamiids</taxon>
        <taxon>Lamiales</taxon>
        <taxon>Pedaliaceae</taxon>
        <taxon>Sesamum</taxon>
    </lineage>
</organism>
<evidence type="ECO:0000313" key="2">
    <source>
        <dbReference type="Proteomes" id="UP001293254"/>
    </source>
</evidence>
<sequence length="116" mass="12585">MERSRGARPSGASLRQCLSLETALALGVPPHQREAAARLGQCLNLERLRGGLRPLAAKRQSKSRQCLDREMHEAATQVKRCLNLGRPREVAALERLLHLAQAGGYAPSPVQGSNVV</sequence>
<keyword evidence="2" id="KW-1185">Reference proteome</keyword>
<protein>
    <submittedName>
        <fullName evidence="1">Uncharacterized protein</fullName>
    </submittedName>
</protein>
<comment type="caution">
    <text evidence="1">The sequence shown here is derived from an EMBL/GenBank/DDBJ whole genome shotgun (WGS) entry which is preliminary data.</text>
</comment>
<dbReference type="AlphaFoldDB" id="A0AAE1YX63"/>
<dbReference type="Proteomes" id="UP001293254">
    <property type="component" value="Unassembled WGS sequence"/>
</dbReference>
<reference evidence="1" key="2">
    <citation type="journal article" date="2024" name="Plant">
        <title>Genomic evolution and insights into agronomic trait innovations of Sesamum species.</title>
        <authorList>
            <person name="Miao H."/>
            <person name="Wang L."/>
            <person name="Qu L."/>
            <person name="Liu H."/>
            <person name="Sun Y."/>
            <person name="Le M."/>
            <person name="Wang Q."/>
            <person name="Wei S."/>
            <person name="Zheng Y."/>
            <person name="Lin W."/>
            <person name="Duan Y."/>
            <person name="Cao H."/>
            <person name="Xiong S."/>
            <person name="Wang X."/>
            <person name="Wei L."/>
            <person name="Li C."/>
            <person name="Ma Q."/>
            <person name="Ju M."/>
            <person name="Zhao R."/>
            <person name="Li G."/>
            <person name="Mu C."/>
            <person name="Tian Q."/>
            <person name="Mei H."/>
            <person name="Zhang T."/>
            <person name="Gao T."/>
            <person name="Zhang H."/>
        </authorList>
    </citation>
    <scope>NUCLEOTIDE SEQUENCE</scope>
    <source>
        <strain evidence="1">3651</strain>
    </source>
</reference>
<proteinExistence type="predicted"/>
<gene>
    <name evidence="1" type="ORF">Salat_0159200</name>
</gene>
<reference evidence="1" key="1">
    <citation type="submission" date="2020-06" db="EMBL/GenBank/DDBJ databases">
        <authorList>
            <person name="Li T."/>
            <person name="Hu X."/>
            <person name="Zhang T."/>
            <person name="Song X."/>
            <person name="Zhang H."/>
            <person name="Dai N."/>
            <person name="Sheng W."/>
            <person name="Hou X."/>
            <person name="Wei L."/>
        </authorList>
    </citation>
    <scope>NUCLEOTIDE SEQUENCE</scope>
    <source>
        <strain evidence="1">3651</strain>
        <tissue evidence="1">Leaf</tissue>
    </source>
</reference>
<name>A0AAE1YX63_9LAMI</name>
<dbReference type="EMBL" id="JACGWO010000001">
    <property type="protein sequence ID" value="KAK4438250.1"/>
    <property type="molecule type" value="Genomic_DNA"/>
</dbReference>